<dbReference type="GO" id="GO:0030018">
    <property type="term" value="C:Z disc"/>
    <property type="evidence" value="ECO:0007669"/>
    <property type="project" value="UniProtKB-SubCell"/>
</dbReference>
<evidence type="ECO:0000256" key="5">
    <source>
        <dbReference type="ARBA" id="ARBA00023187"/>
    </source>
</evidence>
<dbReference type="CTD" id="39844"/>
<keyword evidence="4" id="KW-0507">mRNA processing</keyword>
<dbReference type="InterPro" id="IPR049481">
    <property type="entry name" value="SMN_G2-BD"/>
</dbReference>
<organism evidence="10 11">
    <name type="scientific">Cimex lectularius</name>
    <name type="common">Bed bug</name>
    <name type="synonym">Acanthia lectularia</name>
    <dbReference type="NCBI Taxonomy" id="79782"/>
    <lineage>
        <taxon>Eukaryota</taxon>
        <taxon>Metazoa</taxon>
        <taxon>Ecdysozoa</taxon>
        <taxon>Arthropoda</taxon>
        <taxon>Hexapoda</taxon>
        <taxon>Insecta</taxon>
        <taxon>Pterygota</taxon>
        <taxon>Neoptera</taxon>
        <taxon>Paraneoptera</taxon>
        <taxon>Hemiptera</taxon>
        <taxon>Heteroptera</taxon>
        <taxon>Panheteroptera</taxon>
        <taxon>Cimicomorpha</taxon>
        <taxon>Cimicidae</taxon>
        <taxon>Cimex</taxon>
    </lineage>
</organism>
<sequence length="208" mass="23396">MSEMALCSEEGSDDGVWDDTLLIKAYSKAINASEERVHARKAKEKSVNNSSSSSKHTNDSSSAENERFWKVGMPCRAVYSVDGKEYEATVEELNYENGTCTVVYVGYENVEEVDIHSLKMSSGEKARKLQDQVKNNFKEGSKLIKPNSKRFGFIPPPPTIPILDGMPMDESDAFSAMLMSWYMSGYHTGYYHGLKDRDARRNSHHQSS</sequence>
<dbReference type="InterPro" id="IPR010304">
    <property type="entry name" value="SMN_Tudor"/>
</dbReference>
<protein>
    <recommendedName>
        <fullName evidence="9">Tudor domain-containing protein</fullName>
    </recommendedName>
</protein>
<feature type="domain" description="Tudor" evidence="9">
    <location>
        <begin position="68"/>
        <end position="128"/>
    </location>
</feature>
<comment type="similarity">
    <text evidence="3">Belongs to the SMN family.</text>
</comment>
<dbReference type="InterPro" id="IPR047313">
    <property type="entry name" value="SMN_C"/>
</dbReference>
<dbReference type="RefSeq" id="XP_014249148.1">
    <property type="nucleotide sequence ID" value="XM_014393662.2"/>
</dbReference>
<keyword evidence="5" id="KW-0508">mRNA splicing</keyword>
<dbReference type="InterPro" id="IPR002999">
    <property type="entry name" value="Tudor"/>
</dbReference>
<feature type="region of interest" description="Disordered" evidence="8">
    <location>
        <begin position="32"/>
        <end position="65"/>
    </location>
</feature>
<evidence type="ECO:0000256" key="1">
    <source>
        <dbReference type="ARBA" id="ARBA00004216"/>
    </source>
</evidence>
<keyword evidence="11" id="KW-1185">Reference proteome</keyword>
<dbReference type="CDD" id="cd22852">
    <property type="entry name" value="SMN_C"/>
    <property type="match status" value="1"/>
</dbReference>
<proteinExistence type="inferred from homology"/>
<dbReference type="OMA" id="MSMLTAW"/>
<dbReference type="GO" id="GO:0008380">
    <property type="term" value="P:RNA splicing"/>
    <property type="evidence" value="ECO:0007669"/>
    <property type="project" value="UniProtKB-KW"/>
</dbReference>
<dbReference type="SMART" id="SM00333">
    <property type="entry name" value="TUDOR"/>
    <property type="match status" value="1"/>
</dbReference>
<dbReference type="Gene3D" id="2.30.30.140">
    <property type="match status" value="1"/>
</dbReference>
<evidence type="ECO:0000259" key="9">
    <source>
        <dbReference type="PROSITE" id="PS50304"/>
    </source>
</evidence>
<dbReference type="GO" id="GO:0097504">
    <property type="term" value="C:Gemini of Cajal bodies"/>
    <property type="evidence" value="ECO:0007669"/>
    <property type="project" value="UniProtKB-SubCell"/>
</dbReference>
<dbReference type="GO" id="GO:0006397">
    <property type="term" value="P:mRNA processing"/>
    <property type="evidence" value="ECO:0007669"/>
    <property type="project" value="UniProtKB-KW"/>
</dbReference>
<dbReference type="Pfam" id="PF20636">
    <property type="entry name" value="SMN_G2-BD"/>
    <property type="match status" value="1"/>
</dbReference>
<dbReference type="PROSITE" id="PS50304">
    <property type="entry name" value="TUDOR"/>
    <property type="match status" value="1"/>
</dbReference>
<evidence type="ECO:0000313" key="10">
    <source>
        <dbReference type="EnsemblMetazoa" id="XP_024085505.1"/>
    </source>
</evidence>
<dbReference type="GO" id="GO:0003723">
    <property type="term" value="F:RNA binding"/>
    <property type="evidence" value="ECO:0007669"/>
    <property type="project" value="InterPro"/>
</dbReference>
<dbReference type="PANTHER" id="PTHR39267">
    <property type="entry name" value="SURVIVAL MOTOR NEURON-LIKE PROTEIN 1"/>
    <property type="match status" value="1"/>
</dbReference>
<evidence type="ECO:0000313" key="11">
    <source>
        <dbReference type="Proteomes" id="UP000494040"/>
    </source>
</evidence>
<dbReference type="KEGG" id="clec:106666462"/>
<feature type="compositionally biased region" description="Low complexity" evidence="8">
    <location>
        <begin position="47"/>
        <end position="62"/>
    </location>
</feature>
<dbReference type="InterPro" id="IPR040424">
    <property type="entry name" value="Smn1"/>
</dbReference>
<evidence type="ECO:0000256" key="2">
    <source>
        <dbReference type="ARBA" id="ARBA00004408"/>
    </source>
</evidence>
<dbReference type="Proteomes" id="UP000494040">
    <property type="component" value="Unassembled WGS sequence"/>
</dbReference>
<dbReference type="PANTHER" id="PTHR39267:SF1">
    <property type="entry name" value="SURVIVAL MOTOR NEURON PROTEIN"/>
    <property type="match status" value="1"/>
</dbReference>
<dbReference type="EnsemblMetazoa" id="XM_024229737.1">
    <property type="protein sequence ID" value="XP_024085505.1"/>
    <property type="gene ID" value="LOC106666462"/>
</dbReference>
<evidence type="ECO:0000256" key="7">
    <source>
        <dbReference type="ARBA" id="ARBA00034695"/>
    </source>
</evidence>
<dbReference type="GeneID" id="106666462"/>
<name>A0A8I6SLR9_CIMLE</name>
<evidence type="ECO:0000256" key="3">
    <source>
        <dbReference type="ARBA" id="ARBA00005371"/>
    </source>
</evidence>
<dbReference type="AlphaFoldDB" id="A0A8I6SLR9"/>
<dbReference type="EnsemblMetazoa" id="XM_014393662.2">
    <property type="protein sequence ID" value="XP_014249148.1"/>
    <property type="gene ID" value="LOC106666462"/>
</dbReference>
<dbReference type="SUPFAM" id="SSF63748">
    <property type="entry name" value="Tudor/PWWP/MBT"/>
    <property type="match status" value="1"/>
</dbReference>
<accession>A0A8I6SLR9</accession>
<keyword evidence="6" id="KW-0539">Nucleus</keyword>
<evidence type="ECO:0000256" key="8">
    <source>
        <dbReference type="SAM" id="MobiDB-lite"/>
    </source>
</evidence>
<evidence type="ECO:0000256" key="6">
    <source>
        <dbReference type="ARBA" id="ARBA00023242"/>
    </source>
</evidence>
<comment type="subcellular location">
    <subcellularLocation>
        <location evidence="1">Cytoplasm</location>
        <location evidence="1">Myofibril</location>
        <location evidence="1">Sarcomere</location>
        <location evidence="1">Z line</location>
    </subcellularLocation>
    <subcellularLocation>
        <location evidence="2">Nucleus</location>
        <location evidence="2">Cajal body</location>
    </subcellularLocation>
    <subcellularLocation>
        <location evidence="7">Nucleus</location>
        <location evidence="7">Gem</location>
    </subcellularLocation>
</comment>
<dbReference type="OrthoDB" id="197400at2759"/>
<dbReference type="Pfam" id="PF06003">
    <property type="entry name" value="SMN_Tudor"/>
    <property type="match status" value="1"/>
</dbReference>
<dbReference type="Gene3D" id="3.40.190.10">
    <property type="entry name" value="Periplasmic binding protein-like II"/>
    <property type="match status" value="1"/>
</dbReference>
<evidence type="ECO:0000256" key="4">
    <source>
        <dbReference type="ARBA" id="ARBA00022664"/>
    </source>
</evidence>
<dbReference type="RefSeq" id="XP_024085505.1">
    <property type="nucleotide sequence ID" value="XM_024229737.1"/>
</dbReference>
<dbReference type="Pfam" id="PF20635">
    <property type="entry name" value="SMN_YG-box"/>
    <property type="match status" value="1"/>
</dbReference>
<reference evidence="10" key="1">
    <citation type="submission" date="2022-01" db="UniProtKB">
        <authorList>
            <consortium name="EnsemblMetazoa"/>
        </authorList>
    </citation>
    <scope>IDENTIFICATION</scope>
</reference>
<dbReference type="GO" id="GO:0015030">
    <property type="term" value="C:Cajal body"/>
    <property type="evidence" value="ECO:0007669"/>
    <property type="project" value="UniProtKB-SubCell"/>
</dbReference>